<dbReference type="Proteomes" id="UP000293846">
    <property type="component" value="Unassembled WGS sequence"/>
</dbReference>
<dbReference type="OrthoDB" id="1953225at2"/>
<dbReference type="RefSeq" id="WP_131239306.1">
    <property type="nucleotide sequence ID" value="NZ_SJTH01000081.1"/>
</dbReference>
<dbReference type="AlphaFoldDB" id="A0A4R1AT79"/>
<name>A0A4R1AT79_9BACI</name>
<evidence type="ECO:0000313" key="3">
    <source>
        <dbReference type="Proteomes" id="UP000293846"/>
    </source>
</evidence>
<dbReference type="EMBL" id="SJTH01000081">
    <property type="protein sequence ID" value="TCJ01121.1"/>
    <property type="molecule type" value="Genomic_DNA"/>
</dbReference>
<accession>A0A4R1AT79</accession>
<gene>
    <name evidence="2" type="ORF">E0Y62_25620</name>
</gene>
<comment type="caution">
    <text evidence="2">The sequence shown here is derived from an EMBL/GenBank/DDBJ whole genome shotgun (WGS) entry which is preliminary data.</text>
</comment>
<dbReference type="Gene3D" id="3.30.420.240">
    <property type="match status" value="1"/>
</dbReference>
<reference evidence="2 3" key="1">
    <citation type="submission" date="2019-03" db="EMBL/GenBank/DDBJ databases">
        <authorList>
            <person name="Jensen L."/>
            <person name="Storgaard J."/>
            <person name="Sulaj E."/>
            <person name="Schramm A."/>
            <person name="Marshall I.P.G."/>
        </authorList>
    </citation>
    <scope>NUCLEOTIDE SEQUENCE [LARGE SCALE GENOMIC DNA]</scope>
    <source>
        <strain evidence="2 3">2017H2G3</strain>
    </source>
</reference>
<keyword evidence="1" id="KW-1133">Transmembrane helix</keyword>
<organism evidence="2 3">
    <name type="scientific">Cytobacillus praedii</name>
    <dbReference type="NCBI Taxonomy" id="1742358"/>
    <lineage>
        <taxon>Bacteria</taxon>
        <taxon>Bacillati</taxon>
        <taxon>Bacillota</taxon>
        <taxon>Bacilli</taxon>
        <taxon>Bacillales</taxon>
        <taxon>Bacillaceae</taxon>
        <taxon>Cytobacillus</taxon>
    </lineage>
</organism>
<keyword evidence="1" id="KW-0812">Transmembrane</keyword>
<feature type="transmembrane region" description="Helical" evidence="1">
    <location>
        <begin position="62"/>
        <end position="89"/>
    </location>
</feature>
<proteinExistence type="predicted"/>
<sequence>MAGIQFYEVDRNKNSKGQNQLEKVKNVSKVKDNMSKNERMRTQIKKWTSFYRLNMHRFIEHYFGIELFFFQKILLFFMNINTFVMIIAARGLSKSFMIAIFACARCVLYPNTKVIIASGVKKQAKLIITEKIEKELMQYPNLAREIKQIKSSSNDATVIFHNGSTIEAVTSSENSRGYRGNILILEEFRMIDEGILNTVLKPFLNVYRQPPYLKKEKYSHLTEENIELYISSAWYTNHWMWKSMQSARDMMLKGKDTTIFSLDYLTSIHHGLLSKKRIQKERESSDFDEIGFLMEYENLMYGQNANALFALEDITKNRKLKNPFYPIKNIDYSNQKSKRKEKLRDGEIRVIGVDVALMGGSANDNTIINCMRLIPNGDKYLRKVAYIESLEGKHSDDQAIRIKQLFEDFQASFIALDTHGNGMAVYDSLVKVQYDEERDVEYEAWCAYNDDEMKARAKSPNPLPVVFSIKAGAKLNHEIATSLRVNLQSSNIELPISEIEARDLLSDKKYYQNASIEDKVMYELPFVQATLLVNELVNLEHDIVGGYIKIKEKSGKRKDRYSSLGFSNYLAKTLEAENLQQEDNYDVDDSLVYF</sequence>
<keyword evidence="3" id="KW-1185">Reference proteome</keyword>
<dbReference type="Gene3D" id="3.40.50.300">
    <property type="entry name" value="P-loop containing nucleotide triphosphate hydrolases"/>
    <property type="match status" value="1"/>
</dbReference>
<keyword evidence="1" id="KW-0472">Membrane</keyword>
<protein>
    <submittedName>
        <fullName evidence="2">Terminase</fullName>
    </submittedName>
</protein>
<dbReference type="Pfam" id="PF03237">
    <property type="entry name" value="Terminase_6N"/>
    <property type="match status" value="1"/>
</dbReference>
<evidence type="ECO:0000313" key="2">
    <source>
        <dbReference type="EMBL" id="TCJ01121.1"/>
    </source>
</evidence>
<evidence type="ECO:0000256" key="1">
    <source>
        <dbReference type="SAM" id="Phobius"/>
    </source>
</evidence>
<dbReference type="InterPro" id="IPR027417">
    <property type="entry name" value="P-loop_NTPase"/>
</dbReference>